<organism evidence="2 3">
    <name type="scientific">Passalora fulva</name>
    <name type="common">Tomato leaf mold</name>
    <name type="synonym">Cladosporium fulvum</name>
    <dbReference type="NCBI Taxonomy" id="5499"/>
    <lineage>
        <taxon>Eukaryota</taxon>
        <taxon>Fungi</taxon>
        <taxon>Dikarya</taxon>
        <taxon>Ascomycota</taxon>
        <taxon>Pezizomycotina</taxon>
        <taxon>Dothideomycetes</taxon>
        <taxon>Dothideomycetidae</taxon>
        <taxon>Mycosphaerellales</taxon>
        <taxon>Mycosphaerellaceae</taxon>
        <taxon>Fulvia</taxon>
    </lineage>
</organism>
<evidence type="ECO:0000313" key="2">
    <source>
        <dbReference type="EMBL" id="UJO19476.1"/>
    </source>
</evidence>
<accession>A0A9Q8PBL4</accession>
<name>A0A9Q8PBL4_PASFU</name>
<reference evidence="2" key="1">
    <citation type="submission" date="2021-12" db="EMBL/GenBank/DDBJ databases">
        <authorList>
            <person name="Zaccaron A."/>
            <person name="Stergiopoulos I."/>
        </authorList>
    </citation>
    <scope>NUCLEOTIDE SEQUENCE</scope>
    <source>
        <strain evidence="2">Race5_Kim</strain>
    </source>
</reference>
<feature type="region of interest" description="Disordered" evidence="1">
    <location>
        <begin position="1"/>
        <end position="33"/>
    </location>
</feature>
<dbReference type="EMBL" id="CP090168">
    <property type="protein sequence ID" value="UJO19476.1"/>
    <property type="molecule type" value="Genomic_DNA"/>
</dbReference>
<gene>
    <name evidence="2" type="ORF">CLAFUR5_07662</name>
</gene>
<protein>
    <submittedName>
        <fullName evidence="2">Uncharacterized protein</fullName>
    </submittedName>
</protein>
<sequence length="212" mass="24401">MPFPRRRQKGDLEAASTVPRNMGPVRKNERPAGLQDAIDELDERQRLYWSRWEGREHDILPHTDAGGDAYYIGDIYDGLRCAQEWELDNPGPYLQRIRALSSESPHLMYLAHWMEVTASPPKWTWLKHFPENRALRAARTKVGIVDLSQNAPATVTEYKDTTSLEQALALASGHLGTGTFRARLVVVEYLSRDVIEWYSRKRPPSQLRVDNY</sequence>
<evidence type="ECO:0000256" key="1">
    <source>
        <dbReference type="SAM" id="MobiDB-lite"/>
    </source>
</evidence>
<dbReference type="OrthoDB" id="3231000at2759"/>
<dbReference type="AlphaFoldDB" id="A0A9Q8PBL4"/>
<dbReference type="Proteomes" id="UP000756132">
    <property type="component" value="Chromosome 6"/>
</dbReference>
<proteinExistence type="predicted"/>
<dbReference type="GeneID" id="71987540"/>
<keyword evidence="3" id="KW-1185">Reference proteome</keyword>
<reference evidence="2" key="2">
    <citation type="journal article" date="2022" name="Microb. Genom.">
        <title>A chromosome-scale genome assembly of the tomato pathogen Cladosporium fulvum reveals a compartmentalized genome architecture and the presence of a dispensable chromosome.</title>
        <authorList>
            <person name="Zaccaron A.Z."/>
            <person name="Chen L.H."/>
            <person name="Samaras A."/>
            <person name="Stergiopoulos I."/>
        </authorList>
    </citation>
    <scope>NUCLEOTIDE SEQUENCE</scope>
    <source>
        <strain evidence="2">Race5_Kim</strain>
    </source>
</reference>
<dbReference type="RefSeq" id="XP_047763842.1">
    <property type="nucleotide sequence ID" value="XM_047906810.1"/>
</dbReference>
<evidence type="ECO:0000313" key="3">
    <source>
        <dbReference type="Proteomes" id="UP000756132"/>
    </source>
</evidence>
<dbReference type="KEGG" id="ffu:CLAFUR5_07662"/>